<keyword evidence="2" id="KW-0812">Transmembrane</keyword>
<sequence>MRCPACGSDTTPALPRCTRCDAPLGGDEPTLVGDDLRPPNDDSGTTRVFGDDSATVPDPHARDPYAPNPYQPGPPPSVPPQDPPPWMTPPSSPGETATALSPEPWDEPQVWQPPPPRRRRRRALPYVLFLAGWVVLVAVAVAIVLWPRGDGGGSAAPSASTVASPQGNESAAEDPTPEESPPGDGDAAREATEVDGLLSEMASTRSELGGVVTGGCQPSALERIRRQRQEQLGRARALDVDDLDQGAEMKDALVRALQASVESNQRYLDAAPGCPSDSEVADVNVRASEAKAEFMRYWRPIAERQGLSPRSADTI</sequence>
<feature type="region of interest" description="Disordered" evidence="1">
    <location>
        <begin position="151"/>
        <end position="189"/>
    </location>
</feature>
<evidence type="ECO:0000313" key="4">
    <source>
        <dbReference type="Proteomes" id="UP001500683"/>
    </source>
</evidence>
<dbReference type="Proteomes" id="UP001500683">
    <property type="component" value="Unassembled WGS sequence"/>
</dbReference>
<protein>
    <submittedName>
        <fullName evidence="3">Uncharacterized protein</fullName>
    </submittedName>
</protein>
<evidence type="ECO:0000256" key="2">
    <source>
        <dbReference type="SAM" id="Phobius"/>
    </source>
</evidence>
<reference evidence="4" key="1">
    <citation type="journal article" date="2019" name="Int. J. Syst. Evol. Microbiol.">
        <title>The Global Catalogue of Microorganisms (GCM) 10K type strain sequencing project: providing services to taxonomists for standard genome sequencing and annotation.</title>
        <authorList>
            <consortium name="The Broad Institute Genomics Platform"/>
            <consortium name="The Broad Institute Genome Sequencing Center for Infectious Disease"/>
            <person name="Wu L."/>
            <person name="Ma J."/>
        </authorList>
    </citation>
    <scope>NUCLEOTIDE SEQUENCE [LARGE SCALE GENOMIC DNA]</scope>
    <source>
        <strain evidence="4">JCM 16702</strain>
    </source>
</reference>
<comment type="caution">
    <text evidence="3">The sequence shown here is derived from an EMBL/GenBank/DDBJ whole genome shotgun (WGS) entry which is preliminary data.</text>
</comment>
<gene>
    <name evidence="3" type="ORF">GCM10022214_75340</name>
</gene>
<keyword evidence="2" id="KW-0472">Membrane</keyword>
<feature type="compositionally biased region" description="Pro residues" evidence="1">
    <location>
        <begin position="66"/>
        <end position="92"/>
    </location>
</feature>
<keyword evidence="4" id="KW-1185">Reference proteome</keyword>
<dbReference type="EMBL" id="BAAAZG010000059">
    <property type="protein sequence ID" value="GAA4099393.1"/>
    <property type="molecule type" value="Genomic_DNA"/>
</dbReference>
<feature type="transmembrane region" description="Helical" evidence="2">
    <location>
        <begin position="126"/>
        <end position="146"/>
    </location>
</feature>
<organism evidence="3 4">
    <name type="scientific">Actinomadura miaoliensis</name>
    <dbReference type="NCBI Taxonomy" id="430685"/>
    <lineage>
        <taxon>Bacteria</taxon>
        <taxon>Bacillati</taxon>
        <taxon>Actinomycetota</taxon>
        <taxon>Actinomycetes</taxon>
        <taxon>Streptosporangiales</taxon>
        <taxon>Thermomonosporaceae</taxon>
        <taxon>Actinomadura</taxon>
    </lineage>
</organism>
<evidence type="ECO:0000256" key="1">
    <source>
        <dbReference type="SAM" id="MobiDB-lite"/>
    </source>
</evidence>
<proteinExistence type="predicted"/>
<accession>A0ABP7WXH1</accession>
<evidence type="ECO:0000313" key="3">
    <source>
        <dbReference type="EMBL" id="GAA4099393.1"/>
    </source>
</evidence>
<feature type="region of interest" description="Disordered" evidence="1">
    <location>
        <begin position="1"/>
        <end position="118"/>
    </location>
</feature>
<name>A0ABP7WXH1_9ACTN</name>
<feature type="compositionally biased region" description="Low complexity" evidence="1">
    <location>
        <begin position="155"/>
        <end position="164"/>
    </location>
</feature>
<keyword evidence="2" id="KW-1133">Transmembrane helix</keyword>